<dbReference type="Pfam" id="PF00496">
    <property type="entry name" value="SBP_bac_5"/>
    <property type="match status" value="1"/>
</dbReference>
<gene>
    <name evidence="2" type="ORF">AArcSl_1737</name>
</gene>
<dbReference type="EMBL" id="CP025066">
    <property type="protein sequence ID" value="AUX09365.1"/>
    <property type="molecule type" value="Genomic_DNA"/>
</dbReference>
<dbReference type="AlphaFoldDB" id="A0A343TJU3"/>
<dbReference type="OrthoDB" id="233597at2157"/>
<dbReference type="Gene3D" id="3.40.190.10">
    <property type="entry name" value="Periplasmic binding protein-like II"/>
    <property type="match status" value="1"/>
</dbReference>
<dbReference type="GO" id="GO:1904680">
    <property type="term" value="F:peptide transmembrane transporter activity"/>
    <property type="evidence" value="ECO:0007669"/>
    <property type="project" value="TreeGrafter"/>
</dbReference>
<accession>A0A343TJU3</accession>
<dbReference type="GO" id="GO:0015833">
    <property type="term" value="P:peptide transport"/>
    <property type="evidence" value="ECO:0007669"/>
    <property type="project" value="TreeGrafter"/>
</dbReference>
<keyword evidence="3" id="KW-1185">Reference proteome</keyword>
<evidence type="ECO:0000313" key="3">
    <source>
        <dbReference type="Proteomes" id="UP000263012"/>
    </source>
</evidence>
<dbReference type="Proteomes" id="UP000263012">
    <property type="component" value="Chromosome"/>
</dbReference>
<name>A0A343TJU3_9EURY</name>
<dbReference type="PANTHER" id="PTHR30290">
    <property type="entry name" value="PERIPLASMIC BINDING COMPONENT OF ABC TRANSPORTER"/>
    <property type="match status" value="1"/>
</dbReference>
<dbReference type="SUPFAM" id="SSF53850">
    <property type="entry name" value="Periplasmic binding protein-like II"/>
    <property type="match status" value="2"/>
</dbReference>
<reference evidence="3" key="1">
    <citation type="submission" date="2017-11" db="EMBL/GenBank/DDBJ databases">
        <title>Phenotypic and genomic properties of facultatively anaerobic sulfur-reducing natronoarchaea from hypersaline soda lakes.</title>
        <authorList>
            <person name="Sorokin D.Y."/>
            <person name="Kublanov I.V."/>
            <person name="Roman P."/>
            <person name="Sinninghe Damste J.S."/>
            <person name="Golyshin P.N."/>
            <person name="Rojo D."/>
            <person name="Ciordia S."/>
            <person name="Mena M.D.C."/>
            <person name="Ferrer M."/>
            <person name="Messina E."/>
            <person name="Smedile F."/>
            <person name="La Spada G."/>
            <person name="La Cono V."/>
            <person name="Yakimov M.M."/>
        </authorList>
    </citation>
    <scope>NUCLEOTIDE SEQUENCE [LARGE SCALE GENOMIC DNA]</scope>
    <source>
        <strain evidence="3">AArc-Sl</strain>
    </source>
</reference>
<protein>
    <submittedName>
        <fullName evidence="2">ABC-type transport system substrate-binding protein</fullName>
    </submittedName>
</protein>
<sequence>MCESTCSTATRRTLLAAGAGALSGTAGCLRDFRTVAGRDRIDQLELEIRTLPADSDPNAVRIARSLEDRLDAVGVDARINTLTEEQLYRQVLLNRNFDVYVGQLPETTAIDPDALYPLLHSKYGAEPGWQNPFGYADPDIDELLTRQRTSGDTVRLDVAADLQRRLAESQPFVSIAFPDEISAVRETRFYQWHEPRPIEPVNLLSLSRRDDTEPTLRLVTTDPRLTENRNPIAAEFRRHGSLLELVYAPLVRRIDDEFRPWLLERWTRRPGGERSDVEEPGEEGKNLVLRGELRDGLSWHDGESLDSEDVAFTYEFLADTSLGRAESAIPTSRFRGRSSLVESVEPVDDRTFDVRFETGSPEVAIRAFTVPLLPEHIWREYTGAATIAGIEVNDETTDALVRSNDEPVGSGQLRFLEATAGEEVVFERVPDHPVGAADDIPDRFQGGPAFERLNLTVVPSDVVAVESVAEDEADATVSNLGTDSLPRAARSSATSVVSDRSRALYHVGFNIRRAPLSNFRFRVTIARLFDKGEIVDDVFDGYAVPATSPLEQRWVPPDLSWDGQDPVVPFFAGPDGEFDEERAREAFGEAGYRYSDDGELLAEES</sequence>
<feature type="domain" description="Solute-binding protein family 5" evidence="1">
    <location>
        <begin position="257"/>
        <end position="599"/>
    </location>
</feature>
<evidence type="ECO:0000313" key="2">
    <source>
        <dbReference type="EMBL" id="AUX09365.1"/>
    </source>
</evidence>
<dbReference type="Gene3D" id="3.10.105.10">
    <property type="entry name" value="Dipeptide-binding Protein, Domain 3"/>
    <property type="match status" value="2"/>
</dbReference>
<dbReference type="InterPro" id="IPR039424">
    <property type="entry name" value="SBP_5"/>
</dbReference>
<proteinExistence type="predicted"/>
<evidence type="ECO:0000259" key="1">
    <source>
        <dbReference type="Pfam" id="PF00496"/>
    </source>
</evidence>
<dbReference type="KEGG" id="hdf:AArcSl_1737"/>
<dbReference type="CDD" id="cd00995">
    <property type="entry name" value="PBP2_NikA_DppA_OppA_like"/>
    <property type="match status" value="1"/>
</dbReference>
<dbReference type="RefSeq" id="WP_119817838.1">
    <property type="nucleotide sequence ID" value="NZ_CP025066.1"/>
</dbReference>
<organism evidence="2 3">
    <name type="scientific">Halalkaliarchaeum desulfuricum</name>
    <dbReference type="NCBI Taxonomy" id="2055893"/>
    <lineage>
        <taxon>Archaea</taxon>
        <taxon>Methanobacteriati</taxon>
        <taxon>Methanobacteriota</taxon>
        <taxon>Stenosarchaea group</taxon>
        <taxon>Halobacteria</taxon>
        <taxon>Halobacteriales</taxon>
        <taxon>Haloferacaceae</taxon>
        <taxon>Halalkaliarchaeum</taxon>
    </lineage>
</organism>
<dbReference type="InterPro" id="IPR000914">
    <property type="entry name" value="SBP_5_dom"/>
</dbReference>
<dbReference type="GeneID" id="37878091"/>